<dbReference type="PROSITE" id="PS51257">
    <property type="entry name" value="PROKAR_LIPOPROTEIN"/>
    <property type="match status" value="1"/>
</dbReference>
<dbReference type="HOGENOM" id="CLU_058988_0_0_9"/>
<dbReference type="PANTHER" id="PTHR36842">
    <property type="entry name" value="PROTEIN TOLB HOMOLOG"/>
    <property type="match status" value="1"/>
</dbReference>
<keyword evidence="4" id="KW-1185">Reference proteome</keyword>
<dbReference type="KEGG" id="ccl:Clocl_3130"/>
<protein>
    <recommendedName>
        <fullName evidence="5">TolB protein</fullName>
    </recommendedName>
</protein>
<reference evidence="3 4" key="2">
    <citation type="journal article" date="2012" name="Stand. Genomic Sci.">
        <title>Complete Genome Sequence of Clostridium clariflavum DSM 19732.</title>
        <authorList>
            <person name="Izquierdo J.A."/>
            <person name="Goodwin L."/>
            <person name="Davenport K.W."/>
            <person name="Teshima H."/>
            <person name="Bruce D."/>
            <person name="Detter C."/>
            <person name="Tapia R."/>
            <person name="Han S."/>
            <person name="Land M."/>
            <person name="Hauser L."/>
            <person name="Jeffries C.D."/>
            <person name="Han J."/>
            <person name="Pitluck S."/>
            <person name="Nolan M."/>
            <person name="Chen A."/>
            <person name="Huntemann M."/>
            <person name="Mavromatis K."/>
            <person name="Mikhailova N."/>
            <person name="Liolios K."/>
            <person name="Woyke T."/>
            <person name="Lynd L.R."/>
        </authorList>
    </citation>
    <scope>NUCLEOTIDE SEQUENCE [LARGE SCALE GENOMIC DNA]</scope>
    <source>
        <strain evidence="4">DSM 19732 / NBRC 101661 / EBR45</strain>
    </source>
</reference>
<dbReference type="OrthoDB" id="1886400at2"/>
<dbReference type="STRING" id="720554.Clocl_3130"/>
<organism evidence="3 4">
    <name type="scientific">Acetivibrio clariflavus (strain DSM 19732 / NBRC 101661 / EBR45)</name>
    <name type="common">Clostridium clariflavum</name>
    <dbReference type="NCBI Taxonomy" id="720554"/>
    <lineage>
        <taxon>Bacteria</taxon>
        <taxon>Bacillati</taxon>
        <taxon>Bacillota</taxon>
        <taxon>Clostridia</taxon>
        <taxon>Eubacteriales</taxon>
        <taxon>Oscillospiraceae</taxon>
        <taxon>Acetivibrio</taxon>
    </lineage>
</organism>
<dbReference type="Pfam" id="PF07676">
    <property type="entry name" value="PD40"/>
    <property type="match status" value="1"/>
</dbReference>
<feature type="signal peptide" evidence="2">
    <location>
        <begin position="1"/>
        <end position="20"/>
    </location>
</feature>
<gene>
    <name evidence="3" type="ordered locus">Clocl_3130</name>
</gene>
<dbReference type="RefSeq" id="WP_014256200.1">
    <property type="nucleotide sequence ID" value="NC_016627.1"/>
</dbReference>
<feature type="chain" id="PRO_5038352904" description="TolB protein" evidence="2">
    <location>
        <begin position="21"/>
        <end position="359"/>
    </location>
</feature>
<dbReference type="AlphaFoldDB" id="G8LVM1"/>
<comment type="similarity">
    <text evidence="1">Belongs to the TolB family.</text>
</comment>
<keyword evidence="2" id="KW-0732">Signal</keyword>
<name>G8LVM1_ACECE</name>
<evidence type="ECO:0000313" key="4">
    <source>
        <dbReference type="Proteomes" id="UP000005435"/>
    </source>
</evidence>
<evidence type="ECO:0000313" key="3">
    <source>
        <dbReference type="EMBL" id="AEV69657.1"/>
    </source>
</evidence>
<reference evidence="4" key="1">
    <citation type="submission" date="2011-12" db="EMBL/GenBank/DDBJ databases">
        <title>Complete sequence of Clostridium clariflavum DSM 19732.</title>
        <authorList>
            <consortium name="US DOE Joint Genome Institute"/>
            <person name="Lucas S."/>
            <person name="Han J."/>
            <person name="Lapidus A."/>
            <person name="Cheng J.-F."/>
            <person name="Goodwin L."/>
            <person name="Pitluck S."/>
            <person name="Peters L."/>
            <person name="Teshima H."/>
            <person name="Detter J.C."/>
            <person name="Han C."/>
            <person name="Tapia R."/>
            <person name="Land M."/>
            <person name="Hauser L."/>
            <person name="Kyrpides N."/>
            <person name="Ivanova N."/>
            <person name="Pagani I."/>
            <person name="Kitzmiller T."/>
            <person name="Lynd L."/>
            <person name="Izquierdo J."/>
            <person name="Woyke T."/>
        </authorList>
    </citation>
    <scope>NUCLEOTIDE SEQUENCE [LARGE SCALE GENOMIC DNA]</scope>
    <source>
        <strain evidence="4">DSM 19732 / NBRC 101661 / EBR45</strain>
    </source>
</reference>
<evidence type="ECO:0008006" key="5">
    <source>
        <dbReference type="Google" id="ProtNLM"/>
    </source>
</evidence>
<evidence type="ECO:0000256" key="1">
    <source>
        <dbReference type="ARBA" id="ARBA00009820"/>
    </source>
</evidence>
<dbReference type="Proteomes" id="UP000005435">
    <property type="component" value="Chromosome"/>
</dbReference>
<dbReference type="InterPro" id="IPR011042">
    <property type="entry name" value="6-blade_b-propeller_TolB-like"/>
</dbReference>
<dbReference type="PANTHER" id="PTHR36842:SF1">
    <property type="entry name" value="PROTEIN TOLB"/>
    <property type="match status" value="1"/>
</dbReference>
<dbReference type="Gene3D" id="2.120.10.30">
    <property type="entry name" value="TolB, C-terminal domain"/>
    <property type="match status" value="2"/>
</dbReference>
<sequence length="359" mass="40544" precursor="true">MIKKVSIFLAIAMTIAVLTACNSNIPGRTTIKDGDKTITIIEPRATAENDELRVEKIDEYKDIRALDWQNEDRLLVSKKNTNVNKISSEGEVFYPNNLYIFDIISGEYRILKEESANQLFAEFSPDKKHIFYKTNSEETARGYVMDSQGQNAVSVTGDKTMYVMAGKWVDNERVIYPDFGNGIYEGDISGKIVEVVNLGSESANYAFRNGNDIYYLTSGLELKKYNLDSKVTDTLDENVFKIFPSGDMSKLAYVKMTKDEKVELIMADMDFNKKTLAEGMAISQAAWSPDNTRLVFSITKEASEESGIYLSDFKSGETSRISLFDEVIGFSWSPSGKKISVCRFDKDYNIWSNIITLNK</sequence>
<evidence type="ECO:0000256" key="2">
    <source>
        <dbReference type="SAM" id="SignalP"/>
    </source>
</evidence>
<proteinExistence type="inferred from homology"/>
<accession>G8LVM1</accession>
<dbReference type="SUPFAM" id="SSF82171">
    <property type="entry name" value="DPP6 N-terminal domain-like"/>
    <property type="match status" value="1"/>
</dbReference>
<dbReference type="eggNOG" id="COG0823">
    <property type="taxonomic scope" value="Bacteria"/>
</dbReference>
<dbReference type="InterPro" id="IPR011659">
    <property type="entry name" value="WD40"/>
</dbReference>
<dbReference type="EMBL" id="CP003065">
    <property type="protein sequence ID" value="AEV69657.1"/>
    <property type="molecule type" value="Genomic_DNA"/>
</dbReference>